<reference evidence="2 3" key="1">
    <citation type="submission" date="2024-07" db="EMBL/GenBank/DDBJ databases">
        <title>Genomic Encyclopedia of Type Strains, Phase V (KMG-V): Genome sequencing to study the core and pangenomes of soil and plant-associated prokaryotes.</title>
        <authorList>
            <person name="Whitman W."/>
        </authorList>
    </citation>
    <scope>NUCLEOTIDE SEQUENCE [LARGE SCALE GENOMIC DNA]</scope>
    <source>
        <strain evidence="2 3">USDA 222</strain>
    </source>
</reference>
<dbReference type="EMBL" id="JBGBZN010000001">
    <property type="protein sequence ID" value="MEY9467816.1"/>
    <property type="molecule type" value="Genomic_DNA"/>
</dbReference>
<feature type="compositionally biased region" description="Basic and acidic residues" evidence="1">
    <location>
        <begin position="24"/>
        <end position="35"/>
    </location>
</feature>
<proteinExistence type="predicted"/>
<evidence type="ECO:0000313" key="2">
    <source>
        <dbReference type="EMBL" id="MEY9467816.1"/>
    </source>
</evidence>
<gene>
    <name evidence="2" type="ORF">ABH992_000215</name>
</gene>
<evidence type="ECO:0000313" key="3">
    <source>
        <dbReference type="Proteomes" id="UP001565474"/>
    </source>
</evidence>
<feature type="region of interest" description="Disordered" evidence="1">
    <location>
        <begin position="1"/>
        <end position="61"/>
    </location>
</feature>
<accession>A0ABV4G838</accession>
<organism evidence="2 3">
    <name type="scientific">Bradyrhizobium yuanmingense</name>
    <dbReference type="NCBI Taxonomy" id="108015"/>
    <lineage>
        <taxon>Bacteria</taxon>
        <taxon>Pseudomonadati</taxon>
        <taxon>Pseudomonadota</taxon>
        <taxon>Alphaproteobacteria</taxon>
        <taxon>Hyphomicrobiales</taxon>
        <taxon>Nitrobacteraceae</taxon>
        <taxon>Bradyrhizobium</taxon>
    </lineage>
</organism>
<evidence type="ECO:0000256" key="1">
    <source>
        <dbReference type="SAM" id="MobiDB-lite"/>
    </source>
</evidence>
<comment type="caution">
    <text evidence="2">The sequence shown here is derived from an EMBL/GenBank/DDBJ whole genome shotgun (WGS) entry which is preliminary data.</text>
</comment>
<protein>
    <submittedName>
        <fullName evidence="2">Uncharacterized protein</fullName>
    </submittedName>
</protein>
<name>A0ABV4G838_9BRAD</name>
<dbReference type="Proteomes" id="UP001565474">
    <property type="component" value="Unassembled WGS sequence"/>
</dbReference>
<sequence length="61" mass="6656">MSETIRPGFAALSDQRGQFARHPVSRDRGVGDRRQAFPGDVIDDVQDPETSAAGELVMDKV</sequence>
<keyword evidence="3" id="KW-1185">Reference proteome</keyword>